<dbReference type="SMART" id="SM00347">
    <property type="entry name" value="HTH_MARR"/>
    <property type="match status" value="1"/>
</dbReference>
<dbReference type="InterPro" id="IPR036390">
    <property type="entry name" value="WH_DNA-bd_sf"/>
</dbReference>
<dbReference type="Gene3D" id="1.10.10.10">
    <property type="entry name" value="Winged helix-like DNA-binding domain superfamily/Winged helix DNA-binding domain"/>
    <property type="match status" value="1"/>
</dbReference>
<dbReference type="SUPFAM" id="SSF46785">
    <property type="entry name" value="Winged helix' DNA-binding domain"/>
    <property type="match status" value="1"/>
</dbReference>
<evidence type="ECO:0000313" key="3">
    <source>
        <dbReference type="Proteomes" id="UP001500604"/>
    </source>
</evidence>
<dbReference type="RefSeq" id="WP_345197371.1">
    <property type="nucleotide sequence ID" value="NZ_BAABFL010000435.1"/>
</dbReference>
<dbReference type="InterPro" id="IPR000835">
    <property type="entry name" value="HTH_MarR-typ"/>
</dbReference>
<dbReference type="PANTHER" id="PTHR33164">
    <property type="entry name" value="TRANSCRIPTIONAL REGULATOR, MARR FAMILY"/>
    <property type="match status" value="1"/>
</dbReference>
<dbReference type="EMBL" id="BAABFL010000435">
    <property type="protein sequence ID" value="GAA4651067.1"/>
    <property type="molecule type" value="Genomic_DNA"/>
</dbReference>
<dbReference type="PROSITE" id="PS50995">
    <property type="entry name" value="HTH_MARR_2"/>
    <property type="match status" value="1"/>
</dbReference>
<sequence length="174" mass="19493">MNNTPYWQDVLISLRRIIRATDLQSKRIVKACGLTIPQVMVLRAIESLGDVTVRRISDDVSLSQATVTTILNRLEDRQLIERIRSASDRRVVNARLTTDGRDVLTRVPPLLHEEFISQFENLNDWEKTQILSSLQRIATMMDAESLDAAPILDIAAPSKDEQVASSKVTEAAPA</sequence>
<feature type="domain" description="HTH marR-type" evidence="1">
    <location>
        <begin position="7"/>
        <end position="139"/>
    </location>
</feature>
<gene>
    <name evidence="2" type="ORF">GCM10023116_33500</name>
</gene>
<name>A0ABP8V5J4_9GAMM</name>
<keyword evidence="3" id="KW-1185">Reference proteome</keyword>
<evidence type="ECO:0000313" key="2">
    <source>
        <dbReference type="EMBL" id="GAA4651067.1"/>
    </source>
</evidence>
<organism evidence="2 3">
    <name type="scientific">Kistimonas scapharcae</name>
    <dbReference type="NCBI Taxonomy" id="1036133"/>
    <lineage>
        <taxon>Bacteria</taxon>
        <taxon>Pseudomonadati</taxon>
        <taxon>Pseudomonadota</taxon>
        <taxon>Gammaproteobacteria</taxon>
        <taxon>Oceanospirillales</taxon>
        <taxon>Endozoicomonadaceae</taxon>
        <taxon>Kistimonas</taxon>
    </lineage>
</organism>
<accession>A0ABP8V5J4</accession>
<proteinExistence type="predicted"/>
<dbReference type="Pfam" id="PF01047">
    <property type="entry name" value="MarR"/>
    <property type="match status" value="1"/>
</dbReference>
<reference evidence="3" key="1">
    <citation type="journal article" date="2019" name="Int. J. Syst. Evol. Microbiol.">
        <title>The Global Catalogue of Microorganisms (GCM) 10K type strain sequencing project: providing services to taxonomists for standard genome sequencing and annotation.</title>
        <authorList>
            <consortium name="The Broad Institute Genomics Platform"/>
            <consortium name="The Broad Institute Genome Sequencing Center for Infectious Disease"/>
            <person name="Wu L."/>
            <person name="Ma J."/>
        </authorList>
    </citation>
    <scope>NUCLEOTIDE SEQUENCE [LARGE SCALE GENOMIC DNA]</scope>
    <source>
        <strain evidence="3">JCM 17805</strain>
    </source>
</reference>
<dbReference type="PANTHER" id="PTHR33164:SF89">
    <property type="entry name" value="MARR FAMILY REGULATORY PROTEIN"/>
    <property type="match status" value="1"/>
</dbReference>
<dbReference type="InterPro" id="IPR036388">
    <property type="entry name" value="WH-like_DNA-bd_sf"/>
</dbReference>
<dbReference type="InterPro" id="IPR039422">
    <property type="entry name" value="MarR/SlyA-like"/>
</dbReference>
<protein>
    <submittedName>
        <fullName evidence="2">MarR family transcriptional regulator</fullName>
    </submittedName>
</protein>
<comment type="caution">
    <text evidence="2">The sequence shown here is derived from an EMBL/GenBank/DDBJ whole genome shotgun (WGS) entry which is preliminary data.</text>
</comment>
<dbReference type="Proteomes" id="UP001500604">
    <property type="component" value="Unassembled WGS sequence"/>
</dbReference>
<evidence type="ECO:0000259" key="1">
    <source>
        <dbReference type="PROSITE" id="PS50995"/>
    </source>
</evidence>
<dbReference type="PRINTS" id="PR00598">
    <property type="entry name" value="HTHMARR"/>
</dbReference>